<dbReference type="RefSeq" id="WP_118413131.1">
    <property type="nucleotide sequence ID" value="NZ_QRPI01000016.1"/>
</dbReference>
<name>A0A6L6L7D1_9FIRM</name>
<dbReference type="InterPro" id="IPR013783">
    <property type="entry name" value="Ig-like_fold"/>
</dbReference>
<evidence type="ECO:0000313" key="1">
    <source>
        <dbReference type="EMBL" id="MTR86318.1"/>
    </source>
</evidence>
<reference evidence="1 2" key="1">
    <citation type="journal article" date="2019" name="Nat. Med.">
        <title>A library of human gut bacterial isolates paired with longitudinal multiomics data enables mechanistic microbiome research.</title>
        <authorList>
            <person name="Poyet M."/>
            <person name="Groussin M."/>
            <person name="Gibbons S.M."/>
            <person name="Avila-Pacheco J."/>
            <person name="Jiang X."/>
            <person name="Kearney S.M."/>
            <person name="Perrotta A.R."/>
            <person name="Berdy B."/>
            <person name="Zhao S."/>
            <person name="Lieberman T.D."/>
            <person name="Swanson P.K."/>
            <person name="Smith M."/>
            <person name="Roesemann S."/>
            <person name="Alexander J.E."/>
            <person name="Rich S.A."/>
            <person name="Livny J."/>
            <person name="Vlamakis H."/>
            <person name="Clish C."/>
            <person name="Bullock K."/>
            <person name="Deik A."/>
            <person name="Scott J."/>
            <person name="Pierce K.A."/>
            <person name="Xavier R.J."/>
            <person name="Alm E.J."/>
        </authorList>
    </citation>
    <scope>NUCLEOTIDE SEQUENCE [LARGE SCALE GENOMIC DNA]</scope>
    <source>
        <strain evidence="1 2">BIOML-A1</strain>
    </source>
</reference>
<evidence type="ECO:0008006" key="3">
    <source>
        <dbReference type="Google" id="ProtNLM"/>
    </source>
</evidence>
<accession>A0A6L6L7D1</accession>
<dbReference type="EMBL" id="WNAJ01000020">
    <property type="protein sequence ID" value="MTR86318.1"/>
    <property type="molecule type" value="Genomic_DNA"/>
</dbReference>
<organism evidence="1 2">
    <name type="scientific">Roseburia intestinalis</name>
    <dbReference type="NCBI Taxonomy" id="166486"/>
    <lineage>
        <taxon>Bacteria</taxon>
        <taxon>Bacillati</taxon>
        <taxon>Bacillota</taxon>
        <taxon>Clostridia</taxon>
        <taxon>Lachnospirales</taxon>
        <taxon>Lachnospiraceae</taxon>
        <taxon>Roseburia</taxon>
    </lineage>
</organism>
<dbReference type="AlphaFoldDB" id="A0A6L6L7D1"/>
<comment type="caution">
    <text evidence="1">The sequence shown here is derived from an EMBL/GenBank/DDBJ whole genome shotgun (WGS) entry which is preliminary data.</text>
</comment>
<dbReference type="Gene3D" id="2.60.40.10">
    <property type="entry name" value="Immunoglobulins"/>
    <property type="match status" value="1"/>
</dbReference>
<sequence>MKGKTKKLQYSKDKNFKSGVKKVTVNKKGTANTTIKGLKSKSTYYVRMASYKKVSGKTYIGKYSTARKIKVT</sequence>
<dbReference type="Proteomes" id="UP000478483">
    <property type="component" value="Unassembled WGS sequence"/>
</dbReference>
<evidence type="ECO:0000313" key="2">
    <source>
        <dbReference type="Proteomes" id="UP000478483"/>
    </source>
</evidence>
<gene>
    <name evidence="1" type="ORF">GMD50_15000</name>
</gene>
<protein>
    <recommendedName>
        <fullName evidence="3">Fibronectin type-III domain-containing protein</fullName>
    </recommendedName>
</protein>
<proteinExistence type="predicted"/>